<evidence type="ECO:0000256" key="12">
    <source>
        <dbReference type="SAM" id="Phobius"/>
    </source>
</evidence>
<feature type="chain" id="PRO_5002704723" evidence="13">
    <location>
        <begin position="34"/>
        <end position="757"/>
    </location>
</feature>
<reference evidence="16" key="2">
    <citation type="journal article" date="2020" name="Data Brief">
        <title>Transcriptome dataset of Babesia bovis life stages within vertebrate and invertebrate hosts.</title>
        <authorList>
            <person name="Ueti M.W."/>
            <person name="Johnson W.C."/>
            <person name="Kappmeyer L.S."/>
            <person name="Herndon D.R."/>
            <person name="Mousel M.R."/>
            <person name="Reif K.E."/>
            <person name="Taus N.S."/>
            <person name="Ifeonu O.O."/>
            <person name="Silva J.C."/>
            <person name="Suarez C.E."/>
            <person name="Brayton K.A."/>
        </authorList>
    </citation>
    <scope>NUCLEOTIDE SEQUENCE [LARGE SCALE GENOMIC DNA]</scope>
</reference>
<evidence type="ECO:0000256" key="9">
    <source>
        <dbReference type="ARBA" id="ARBA00023157"/>
    </source>
</evidence>
<dbReference type="PANTHER" id="PTHR31764">
    <property type="entry name" value="PROTEIN HAPLESS 2"/>
    <property type="match status" value="1"/>
</dbReference>
<evidence type="ECO:0000256" key="5">
    <source>
        <dbReference type="ARBA" id="ARBA00022729"/>
    </source>
</evidence>
<gene>
    <name evidence="15" type="ORF">BBOV_III006770</name>
</gene>
<evidence type="ECO:0000256" key="4">
    <source>
        <dbReference type="ARBA" id="ARBA00022692"/>
    </source>
</evidence>
<keyword evidence="10" id="KW-0278">Fertilization</keyword>
<feature type="domain" description="Generative cell specific-1/HAP2" evidence="14">
    <location>
        <begin position="81"/>
        <end position="671"/>
    </location>
</feature>
<comment type="subcellular location">
    <subcellularLocation>
        <location evidence="1">Cell membrane</location>
        <topology evidence="1">Single-pass type I membrane protein</topology>
    </subcellularLocation>
</comment>
<reference evidence="15 16" key="1">
    <citation type="journal article" date="2007" name="PLoS Pathog.">
        <title>Genome sequence of Babesia bovis and comparative analysis of apicomplexan hemoprotozoa.</title>
        <authorList>
            <person name="Brayton K.A."/>
            <person name="Lau A.O.T."/>
            <person name="Herndon D.R."/>
            <person name="Hannick L."/>
            <person name="Kappmeyer L.S."/>
            <person name="Berens S.J."/>
            <person name="Bidwell S.L."/>
            <person name="Brown W.C."/>
            <person name="Crabtree J."/>
            <person name="Fadrosh D."/>
            <person name="Feldblum T."/>
            <person name="Forberger H.A."/>
            <person name="Haas B.J."/>
            <person name="Howell J.M."/>
            <person name="Khouri H."/>
            <person name="Koo H."/>
            <person name="Mann D.J."/>
            <person name="Norimine J."/>
            <person name="Paulsen I.T."/>
            <person name="Radune D."/>
            <person name="Ren Q."/>
            <person name="Smith R.K. Jr."/>
            <person name="Suarez C.E."/>
            <person name="White O."/>
            <person name="Wortman J.R."/>
            <person name="Knowles D.P. Jr."/>
            <person name="McElwain T.F."/>
            <person name="Nene V.M."/>
        </authorList>
    </citation>
    <scope>NUCLEOTIDE SEQUENCE [LARGE SCALE GENOMIC DNA]</scope>
    <source>
        <strain evidence="15">T2Bo</strain>
    </source>
</reference>
<dbReference type="GO" id="GO:0007338">
    <property type="term" value="P:single fertilization"/>
    <property type="evidence" value="ECO:0007669"/>
    <property type="project" value="UniProtKB-KW"/>
</dbReference>
<evidence type="ECO:0000256" key="7">
    <source>
        <dbReference type="ARBA" id="ARBA00023121"/>
    </source>
</evidence>
<evidence type="ECO:0000256" key="11">
    <source>
        <dbReference type="SAM" id="MobiDB-lite"/>
    </source>
</evidence>
<dbReference type="GO" id="GO:0008289">
    <property type="term" value="F:lipid binding"/>
    <property type="evidence" value="ECO:0007669"/>
    <property type="project" value="UniProtKB-KW"/>
</dbReference>
<evidence type="ECO:0000256" key="8">
    <source>
        <dbReference type="ARBA" id="ARBA00023136"/>
    </source>
</evidence>
<evidence type="ECO:0000259" key="14">
    <source>
        <dbReference type="Pfam" id="PF10699"/>
    </source>
</evidence>
<dbReference type="GO" id="GO:0005886">
    <property type="term" value="C:plasma membrane"/>
    <property type="evidence" value="ECO:0007669"/>
    <property type="project" value="UniProtKB-SubCell"/>
</dbReference>
<keyword evidence="7" id="KW-0446">Lipid-binding</keyword>
<evidence type="ECO:0000256" key="2">
    <source>
        <dbReference type="ARBA" id="ARBA00010929"/>
    </source>
</evidence>
<keyword evidence="4 12" id="KW-0812">Transmembrane</keyword>
<keyword evidence="3" id="KW-1003">Cell membrane</keyword>
<evidence type="ECO:0000256" key="10">
    <source>
        <dbReference type="ARBA" id="ARBA00023279"/>
    </source>
</evidence>
<proteinExistence type="inferred from homology"/>
<feature type="transmembrane region" description="Helical" evidence="12">
    <location>
        <begin position="682"/>
        <end position="711"/>
    </location>
</feature>
<keyword evidence="16" id="KW-1185">Reference proteome</keyword>
<evidence type="ECO:0000313" key="15">
    <source>
        <dbReference type="EMBL" id="EDO08238.1"/>
    </source>
</evidence>
<evidence type="ECO:0000256" key="6">
    <source>
        <dbReference type="ARBA" id="ARBA00022989"/>
    </source>
</evidence>
<dbReference type="RefSeq" id="XP_001611806.1">
    <property type="nucleotide sequence ID" value="XM_001611756.1"/>
</dbReference>
<keyword evidence="9" id="KW-1015">Disulfide bond</keyword>
<organism evidence="15 16">
    <name type="scientific">Babesia bovis</name>
    <dbReference type="NCBI Taxonomy" id="5865"/>
    <lineage>
        <taxon>Eukaryota</taxon>
        <taxon>Sar</taxon>
        <taxon>Alveolata</taxon>
        <taxon>Apicomplexa</taxon>
        <taxon>Aconoidasida</taxon>
        <taxon>Piroplasmida</taxon>
        <taxon>Babesiidae</taxon>
        <taxon>Babesia</taxon>
    </lineage>
</organism>
<dbReference type="InParanoid" id="A7ANV4"/>
<dbReference type="Proteomes" id="UP000002173">
    <property type="component" value="Unassembled WGS sequence"/>
</dbReference>
<sequence length="757" mass="84413">MDGPEKRFRQRKGFFVCLLTVTLLAGLSSDTNAVIISSLRQCINKGTGKVTESDCQWRSHTNVDVRGGELSTSYVLRKKDNPNSGLYIHIQTAITTLTYNLVYQFDAPYMYREHNGALEYSQVAGMCDSCDKIEIKKCTLPEEVPPKLKDKFVNKTCCICGKNVPSTAVRQNLKCSGWSFGFLYSNCVSLSCLEIVGPWYSIYKPQYPPDINRRIFVDVYSFDGDAGIIPDVSKKGYQNSKLPDETRYLKEPVYKDGHLKFTMSTNAGAVKNEDLDVKFTIISQQWVDGNAPIRMDKYVAVPTWPDSHPDVQGSSLRFECQQADRPYECRKGQDNECRMERCALNVRVIEPSAVDVTGATCDKIGVSMGTWGDEKRLCNQHEGTCIQNQLAWYFKEFSSTMRLPKLYGSQPMIAHKRISGSVPDEKKTVPLPADKEAMKDATFSSKPAAAVAAKTPKGGAKKKKQKLDSSEWEHKDLLHSIAYNVRHADTSRIEIDSFDATMTLIIAEAVGFIVSVKPPESCTASSEDICTIKVVTKNAGKIRASFSHRVQCYDGEAESTAIVATADERFIEIDANGSDETDIPIKLMAAGKSDLMKCRIALYSSTASFLESVDISMGVKNPEISMGKDTRSLDSETMTHTSKDDILIDGIQASSQCNCTGFAVVCFFSNFKSCMSWAFNKYYAWFILGISVLSFLVLLPALIPLGSMVIGKIKSNVSRSRAAAAERKREQESRERQAEHERMLDQMNNRRRDPIPL</sequence>
<evidence type="ECO:0000256" key="1">
    <source>
        <dbReference type="ARBA" id="ARBA00004251"/>
    </source>
</evidence>
<evidence type="ECO:0000313" key="16">
    <source>
        <dbReference type="Proteomes" id="UP000002173"/>
    </source>
</evidence>
<dbReference type="eggNOG" id="ENOG502SE1K">
    <property type="taxonomic scope" value="Eukaryota"/>
</dbReference>
<evidence type="ECO:0000256" key="3">
    <source>
        <dbReference type="ARBA" id="ARBA00022475"/>
    </source>
</evidence>
<dbReference type="OMA" id="EVYEIRP"/>
<feature type="region of interest" description="Disordered" evidence="11">
    <location>
        <begin position="721"/>
        <end position="757"/>
    </location>
</feature>
<dbReference type="InterPro" id="IPR040326">
    <property type="entry name" value="HAP2/GCS1"/>
</dbReference>
<comment type="caution">
    <text evidence="15">The sequence shown here is derived from an EMBL/GenBank/DDBJ whole genome shotgun (WGS) entry which is preliminary data.</text>
</comment>
<dbReference type="VEuPathDB" id="PiroplasmaDB:BBOV_III006770"/>
<reference evidence="16" key="3">
    <citation type="journal article" date="2021" name="Int. J. Parasitol.">
        <title>Comparative analysis of gene expression between Babesia bovis blood stages and kinetes allowed by improved genome annotation.</title>
        <authorList>
            <person name="Ueti M.W."/>
            <person name="Johnson W.C."/>
            <person name="Kappmeyer L.S."/>
            <person name="Herndon D.R."/>
            <person name="Mousel M.R."/>
            <person name="Reif K.E."/>
            <person name="Taus N.S."/>
            <person name="Ifeonu O.O."/>
            <person name="Silva J.C."/>
            <person name="Suarez C.E."/>
            <person name="Brayton K.A."/>
        </authorList>
    </citation>
    <scope>NUCLEOTIDE SEQUENCE [LARGE SCALE GENOMIC DNA]</scope>
</reference>
<dbReference type="GeneID" id="5480057"/>
<keyword evidence="6 12" id="KW-1133">Transmembrane helix</keyword>
<protein>
    <submittedName>
        <fullName evidence="15">Membrane protein, putative</fullName>
    </submittedName>
</protein>
<dbReference type="EMBL" id="AAXT01000001">
    <property type="protein sequence ID" value="EDO08238.1"/>
    <property type="molecule type" value="Genomic_DNA"/>
</dbReference>
<feature type="signal peptide" evidence="13">
    <location>
        <begin position="1"/>
        <end position="33"/>
    </location>
</feature>
<name>A7ANV4_BABBO</name>
<dbReference type="KEGG" id="bbo:BBOV_III006770"/>
<dbReference type="Pfam" id="PF10699">
    <property type="entry name" value="HAP2-GCS1"/>
    <property type="match status" value="1"/>
</dbReference>
<dbReference type="InterPro" id="IPR018928">
    <property type="entry name" value="HAP2/GCS1_dom"/>
</dbReference>
<comment type="similarity">
    <text evidence="2">Belongs to the HAP2/GCS1 family.</text>
</comment>
<evidence type="ECO:0000256" key="13">
    <source>
        <dbReference type="SAM" id="SignalP"/>
    </source>
</evidence>
<accession>A7ANV4</accession>
<dbReference type="AlphaFoldDB" id="A7ANV4"/>
<dbReference type="PANTHER" id="PTHR31764:SF0">
    <property type="entry name" value="GENERATIVE CELL SPECIFIC-1_HAP2 DOMAIN-CONTAINING PROTEIN"/>
    <property type="match status" value="1"/>
</dbReference>
<feature type="compositionally biased region" description="Basic and acidic residues" evidence="11">
    <location>
        <begin position="724"/>
        <end position="757"/>
    </location>
</feature>
<keyword evidence="5 13" id="KW-0732">Signal</keyword>
<keyword evidence="8 12" id="KW-0472">Membrane</keyword>